<feature type="compositionally biased region" description="Low complexity" evidence="1">
    <location>
        <begin position="467"/>
        <end position="486"/>
    </location>
</feature>
<protein>
    <recommendedName>
        <fullName evidence="2">POLQ-like helical domain-containing protein</fullName>
    </recommendedName>
</protein>
<feature type="compositionally biased region" description="Acidic residues" evidence="1">
    <location>
        <begin position="647"/>
        <end position="656"/>
    </location>
</feature>
<sequence length="690" mass="73930">MDGLQASEVVAAAGAPARRHPPQATLLSTPLGDGVVHSSLRPAEALSVFEDLQKARKGLRLDTELHLIFLATPASSGLEPDWPRFLSYYERLQPRDRAVADAVGVSHNFLVKQSMGHRGPLGDLPATGGGAPPGAPTDWRQERERIAALHRRFWAALALRELAAEAAFAVPRGALQALQGLAATYCGMVRQLCERLRMAALFDCLTPRLNFGVCPEGQPLCRIAGVYPARARALLEAGLTTVEAVANASVASVEVEVILRKLSQFESHRSDAEAARRQEVVVRQTAMKIVRGAQDRLGELLQNLEDEEQADWADEVKALALHACKEMMKKLAYYGRLTRQALVDGAAAVWSHWNPMFVSVPFAWQLPWKDFAVFGSVKSVQDVASVIDMLLDAVSTDVGQAAIAKRRSELLRGAQQAQLLQSVAKAQLQENAWPAGKASSLGAVGAVPGKLGLGGFGEKSKDEATIPSGRNAAPSASSSARGFGSSLDGTSLAGHLPLGVPPKQAPESQLLLRQLRKRPADSTDVFVDEEFRVPVPAPTAPRHHSPPGSSSSSSQALPSATLSQAIPAAAPRPRSDTHSAVLQAHGFTSDSEVTLQLVQSDPLQDQENVATAGAPRAPRAAGGDLSRAMQELVLEVPQIVQDNPYSDIEDSDDDGSEFQSENLAARLAERVEQNADGKYDFEIYVDPENQ</sequence>
<feature type="domain" description="POLQ-like helical" evidence="2">
    <location>
        <begin position="42"/>
        <end position="201"/>
    </location>
</feature>
<feature type="region of interest" description="Disordered" evidence="1">
    <location>
        <begin position="637"/>
        <end position="660"/>
    </location>
</feature>
<feature type="region of interest" description="Disordered" evidence="1">
    <location>
        <begin position="458"/>
        <end position="488"/>
    </location>
</feature>
<dbReference type="Proteomes" id="UP000654075">
    <property type="component" value="Unassembled WGS sequence"/>
</dbReference>
<organism evidence="3 4">
    <name type="scientific">Polarella glacialis</name>
    <name type="common">Dinoflagellate</name>
    <dbReference type="NCBI Taxonomy" id="89957"/>
    <lineage>
        <taxon>Eukaryota</taxon>
        <taxon>Sar</taxon>
        <taxon>Alveolata</taxon>
        <taxon>Dinophyceae</taxon>
        <taxon>Suessiales</taxon>
        <taxon>Suessiaceae</taxon>
        <taxon>Polarella</taxon>
    </lineage>
</organism>
<dbReference type="Gene3D" id="1.10.3380.20">
    <property type="match status" value="1"/>
</dbReference>
<feature type="compositionally biased region" description="Low complexity" evidence="1">
    <location>
        <begin position="546"/>
        <end position="560"/>
    </location>
</feature>
<dbReference type="GO" id="GO:0006261">
    <property type="term" value="P:DNA-templated DNA replication"/>
    <property type="evidence" value="ECO:0007669"/>
    <property type="project" value="InterPro"/>
</dbReference>
<dbReference type="AlphaFoldDB" id="A0A813H502"/>
<gene>
    <name evidence="3" type="ORF">PGLA1383_LOCUS48623</name>
</gene>
<keyword evidence="4" id="KW-1185">Reference proteome</keyword>
<dbReference type="InterPro" id="IPR048960">
    <property type="entry name" value="POLQ-like_helical"/>
</dbReference>
<dbReference type="GO" id="GO:0003887">
    <property type="term" value="F:DNA-directed DNA polymerase activity"/>
    <property type="evidence" value="ECO:0007669"/>
    <property type="project" value="InterPro"/>
</dbReference>
<dbReference type="GO" id="GO:0097681">
    <property type="term" value="P:double-strand break repair via alternative nonhomologous end joining"/>
    <property type="evidence" value="ECO:0007669"/>
    <property type="project" value="TreeGrafter"/>
</dbReference>
<accession>A0A813H502</accession>
<comment type="caution">
    <text evidence="3">The sequence shown here is derived from an EMBL/GenBank/DDBJ whole genome shotgun (WGS) entry which is preliminary data.</text>
</comment>
<dbReference type="PANTHER" id="PTHR10133">
    <property type="entry name" value="DNA POLYMERASE I"/>
    <property type="match status" value="1"/>
</dbReference>
<feature type="region of interest" description="Disordered" evidence="1">
    <location>
        <begin position="535"/>
        <end position="560"/>
    </location>
</feature>
<evidence type="ECO:0000313" key="3">
    <source>
        <dbReference type="EMBL" id="CAE8632692.1"/>
    </source>
</evidence>
<evidence type="ECO:0000313" key="4">
    <source>
        <dbReference type="Proteomes" id="UP000654075"/>
    </source>
</evidence>
<dbReference type="Pfam" id="PF21099">
    <property type="entry name" value="POLQ_helical"/>
    <property type="match status" value="1"/>
</dbReference>
<reference evidence="3" key="1">
    <citation type="submission" date="2021-02" db="EMBL/GenBank/DDBJ databases">
        <authorList>
            <person name="Dougan E. K."/>
            <person name="Rhodes N."/>
            <person name="Thang M."/>
            <person name="Chan C."/>
        </authorList>
    </citation>
    <scope>NUCLEOTIDE SEQUENCE</scope>
</reference>
<dbReference type="PANTHER" id="PTHR10133:SF62">
    <property type="entry name" value="DNA POLYMERASE THETA"/>
    <property type="match status" value="1"/>
</dbReference>
<name>A0A813H502_POLGL</name>
<dbReference type="SUPFAM" id="SSF158702">
    <property type="entry name" value="Sec63 N-terminal domain-like"/>
    <property type="match status" value="1"/>
</dbReference>
<proteinExistence type="predicted"/>
<dbReference type="OrthoDB" id="2320933at2759"/>
<dbReference type="EMBL" id="CAJNNV010030502">
    <property type="protein sequence ID" value="CAE8632692.1"/>
    <property type="molecule type" value="Genomic_DNA"/>
</dbReference>
<dbReference type="InterPro" id="IPR002298">
    <property type="entry name" value="DNA_polymerase_A"/>
</dbReference>
<evidence type="ECO:0000259" key="2">
    <source>
        <dbReference type="Pfam" id="PF21099"/>
    </source>
</evidence>
<evidence type="ECO:0000256" key="1">
    <source>
        <dbReference type="SAM" id="MobiDB-lite"/>
    </source>
</evidence>